<protein>
    <submittedName>
        <fullName evidence="2">HTH domain-containing protein</fullName>
    </submittedName>
</protein>
<sequence>MEWRTDLNDTQQKIIKLLSEDHQLSAVKLAEKIGIVSRNIENNIKKLKEYGILIGHGSPKNGYWEIIDKDLQE</sequence>
<dbReference type="Proteomes" id="UP000477285">
    <property type="component" value="Unassembled WGS sequence"/>
</dbReference>
<dbReference type="EMBL" id="WWVQ01000046">
    <property type="protein sequence ID" value="MZL34605.1"/>
    <property type="molecule type" value="Genomic_DNA"/>
</dbReference>
<reference evidence="2 3" key="1">
    <citation type="journal article" date="2019" name="Nat. Med.">
        <title>A library of human gut bacterial isolates paired with longitudinal multiomics data enables mechanistic microbiome research.</title>
        <authorList>
            <person name="Poyet M."/>
            <person name="Groussin M."/>
            <person name="Gibbons S.M."/>
            <person name="Avila-Pacheco J."/>
            <person name="Jiang X."/>
            <person name="Kearney S.M."/>
            <person name="Perrotta A.R."/>
            <person name="Berdy B."/>
            <person name="Zhao S."/>
            <person name="Lieberman T.D."/>
            <person name="Swanson P.K."/>
            <person name="Smith M."/>
            <person name="Roesemann S."/>
            <person name="Alexander J.E."/>
            <person name="Rich S.A."/>
            <person name="Livny J."/>
            <person name="Vlamakis H."/>
            <person name="Clish C."/>
            <person name="Bullock K."/>
            <person name="Deik A."/>
            <person name="Scott J."/>
            <person name="Pierce K.A."/>
            <person name="Xavier R.J."/>
            <person name="Alm E.J."/>
        </authorList>
    </citation>
    <scope>NUCLEOTIDE SEQUENCE [LARGE SCALE GENOMIC DNA]</scope>
    <source>
        <strain evidence="2 3">BIOML-A1</strain>
    </source>
</reference>
<gene>
    <name evidence="2" type="ORF">GT728_15730</name>
</gene>
<feature type="domain" description="HTH arsR-type" evidence="1">
    <location>
        <begin position="1"/>
        <end position="73"/>
    </location>
</feature>
<evidence type="ECO:0000313" key="2">
    <source>
        <dbReference type="EMBL" id="MZL34605.1"/>
    </source>
</evidence>
<proteinExistence type="predicted"/>
<name>A0A6L8T5L9_9FIRM</name>
<dbReference type="GO" id="GO:0043565">
    <property type="term" value="F:sequence-specific DNA binding"/>
    <property type="evidence" value="ECO:0007669"/>
    <property type="project" value="InterPro"/>
</dbReference>
<accession>A0A6L8T5L9</accession>
<dbReference type="RefSeq" id="WP_055154210.1">
    <property type="nucleotide sequence ID" value="NZ_AP031426.1"/>
</dbReference>
<dbReference type="OrthoDB" id="9807907at2"/>
<dbReference type="InterPro" id="IPR036390">
    <property type="entry name" value="WH_DNA-bd_sf"/>
</dbReference>
<dbReference type="InterPro" id="IPR000485">
    <property type="entry name" value="AsnC-type_HTH_dom"/>
</dbReference>
<dbReference type="Gene3D" id="1.10.10.10">
    <property type="entry name" value="Winged helix-like DNA-binding domain superfamily/Winged helix DNA-binding domain"/>
    <property type="match status" value="1"/>
</dbReference>
<dbReference type="Pfam" id="PF13412">
    <property type="entry name" value="HTH_24"/>
    <property type="match status" value="1"/>
</dbReference>
<dbReference type="InterPro" id="IPR001845">
    <property type="entry name" value="HTH_ArsR_DNA-bd_dom"/>
</dbReference>
<dbReference type="AlphaFoldDB" id="A0A6L8T5L9"/>
<evidence type="ECO:0000313" key="3">
    <source>
        <dbReference type="Proteomes" id="UP000477285"/>
    </source>
</evidence>
<comment type="caution">
    <text evidence="2">The sequence shown here is derived from an EMBL/GenBank/DDBJ whole genome shotgun (WGS) entry which is preliminary data.</text>
</comment>
<dbReference type="GO" id="GO:0003700">
    <property type="term" value="F:DNA-binding transcription factor activity"/>
    <property type="evidence" value="ECO:0007669"/>
    <property type="project" value="InterPro"/>
</dbReference>
<evidence type="ECO:0000259" key="1">
    <source>
        <dbReference type="PROSITE" id="PS50987"/>
    </source>
</evidence>
<dbReference type="SUPFAM" id="SSF46785">
    <property type="entry name" value="Winged helix' DNA-binding domain"/>
    <property type="match status" value="1"/>
</dbReference>
<organism evidence="2 3">
    <name type="scientific">Blautia wexlerae</name>
    <dbReference type="NCBI Taxonomy" id="418240"/>
    <lineage>
        <taxon>Bacteria</taxon>
        <taxon>Bacillati</taxon>
        <taxon>Bacillota</taxon>
        <taxon>Clostridia</taxon>
        <taxon>Lachnospirales</taxon>
        <taxon>Lachnospiraceae</taxon>
        <taxon>Blautia</taxon>
    </lineage>
</organism>
<dbReference type="PROSITE" id="PS50987">
    <property type="entry name" value="HTH_ARSR_2"/>
    <property type="match status" value="1"/>
</dbReference>
<dbReference type="PRINTS" id="PR00033">
    <property type="entry name" value="HTHASNC"/>
</dbReference>
<dbReference type="InterPro" id="IPR036388">
    <property type="entry name" value="WH-like_DNA-bd_sf"/>
</dbReference>